<feature type="compositionally biased region" description="Polar residues" evidence="1">
    <location>
        <begin position="40"/>
        <end position="50"/>
    </location>
</feature>
<evidence type="ECO:0000313" key="3">
    <source>
        <dbReference type="Proteomes" id="UP000050761"/>
    </source>
</evidence>
<feature type="compositionally biased region" description="Basic and acidic residues" evidence="1">
    <location>
        <begin position="151"/>
        <end position="161"/>
    </location>
</feature>
<dbReference type="Proteomes" id="UP000050761">
    <property type="component" value="Unassembled WGS sequence"/>
</dbReference>
<evidence type="ECO:0000313" key="2">
    <source>
        <dbReference type="EMBL" id="VDO18756.1"/>
    </source>
</evidence>
<name>A0A3P7TC74_HELPZ</name>
<feature type="region of interest" description="Disordered" evidence="1">
    <location>
        <begin position="40"/>
        <end position="70"/>
    </location>
</feature>
<accession>A0A3P7TC74</accession>
<gene>
    <name evidence="2" type="ORF">HPBE_LOCUS374</name>
</gene>
<dbReference type="AlphaFoldDB" id="A0A3P7TC74"/>
<organism evidence="2">
    <name type="scientific">Heligmosomoides polygyrus</name>
    <name type="common">Parasitic roundworm</name>
    <dbReference type="NCBI Taxonomy" id="6339"/>
    <lineage>
        <taxon>Eukaryota</taxon>
        <taxon>Metazoa</taxon>
        <taxon>Ecdysozoa</taxon>
        <taxon>Nematoda</taxon>
        <taxon>Chromadorea</taxon>
        <taxon>Rhabditida</taxon>
        <taxon>Rhabditina</taxon>
        <taxon>Rhabditomorpha</taxon>
        <taxon>Strongyloidea</taxon>
        <taxon>Heligmosomidae</taxon>
        <taxon>Heligmosomoides</taxon>
    </lineage>
</organism>
<reference evidence="4" key="2">
    <citation type="submission" date="2019-09" db="UniProtKB">
        <authorList>
            <consortium name="WormBaseParasite"/>
        </authorList>
    </citation>
    <scope>IDENTIFICATION</scope>
</reference>
<dbReference type="EMBL" id="UZAH01000240">
    <property type="protein sequence ID" value="VDO18756.1"/>
    <property type="molecule type" value="Genomic_DNA"/>
</dbReference>
<proteinExistence type="predicted"/>
<feature type="compositionally biased region" description="Low complexity" evidence="1">
    <location>
        <begin position="54"/>
        <end position="70"/>
    </location>
</feature>
<protein>
    <submittedName>
        <fullName evidence="2 4">Uncharacterized protein</fullName>
    </submittedName>
</protein>
<evidence type="ECO:0000313" key="4">
    <source>
        <dbReference type="WBParaSite" id="HPBE_0000037301-mRNA-1"/>
    </source>
</evidence>
<sequence>MLKDDLQGHSTRHNSRSFQLGPKQCLNPCPPQMRMVPATYLTSTPSSSEGYATDCSSASKGSSADADYSSRLPHTLPTSFTDYVPTRTSLEASPEFPLPPPAYADAPLAQPYYSPGEVICYPRDNDVAVSDIFSQQGSVSDVHSLESSPGEARDLDHRPDEDVGNLTLSSEYQSPFDDITAPEDVPDVAQEISTRTVSLWFWTIIKFFSFK</sequence>
<evidence type="ECO:0000256" key="1">
    <source>
        <dbReference type="SAM" id="MobiDB-lite"/>
    </source>
</evidence>
<reference evidence="2 3" key="1">
    <citation type="submission" date="2018-11" db="EMBL/GenBank/DDBJ databases">
        <authorList>
            <consortium name="Pathogen Informatics"/>
        </authorList>
    </citation>
    <scope>NUCLEOTIDE SEQUENCE [LARGE SCALE GENOMIC DNA]</scope>
</reference>
<feature type="region of interest" description="Disordered" evidence="1">
    <location>
        <begin position="139"/>
        <end position="161"/>
    </location>
</feature>
<keyword evidence="3" id="KW-1185">Reference proteome</keyword>
<feature type="region of interest" description="Disordered" evidence="1">
    <location>
        <begin position="1"/>
        <end position="24"/>
    </location>
</feature>
<dbReference type="WBParaSite" id="HPBE_0000037301-mRNA-1">
    <property type="protein sequence ID" value="HPBE_0000037301-mRNA-1"/>
    <property type="gene ID" value="HPBE_0000037301"/>
</dbReference>